<proteinExistence type="predicted"/>
<name>A0A0E9S7F0_ANGAN</name>
<organism evidence="1">
    <name type="scientific">Anguilla anguilla</name>
    <name type="common">European freshwater eel</name>
    <name type="synonym">Muraena anguilla</name>
    <dbReference type="NCBI Taxonomy" id="7936"/>
    <lineage>
        <taxon>Eukaryota</taxon>
        <taxon>Metazoa</taxon>
        <taxon>Chordata</taxon>
        <taxon>Craniata</taxon>
        <taxon>Vertebrata</taxon>
        <taxon>Euteleostomi</taxon>
        <taxon>Actinopterygii</taxon>
        <taxon>Neopterygii</taxon>
        <taxon>Teleostei</taxon>
        <taxon>Anguilliformes</taxon>
        <taxon>Anguillidae</taxon>
        <taxon>Anguilla</taxon>
    </lineage>
</organism>
<reference evidence="1" key="2">
    <citation type="journal article" date="2015" name="Fish Shellfish Immunol.">
        <title>Early steps in the European eel (Anguilla anguilla)-Vibrio vulnificus interaction in the gills: Role of the RtxA13 toxin.</title>
        <authorList>
            <person name="Callol A."/>
            <person name="Pajuelo D."/>
            <person name="Ebbesson L."/>
            <person name="Teles M."/>
            <person name="MacKenzie S."/>
            <person name="Amaro C."/>
        </authorList>
    </citation>
    <scope>NUCLEOTIDE SEQUENCE</scope>
</reference>
<dbReference type="AlphaFoldDB" id="A0A0E9S7F0"/>
<evidence type="ECO:0000313" key="1">
    <source>
        <dbReference type="EMBL" id="JAH37142.1"/>
    </source>
</evidence>
<sequence>MHLFVTVHNHNFVQQCINRA</sequence>
<reference evidence="1" key="1">
    <citation type="submission" date="2014-11" db="EMBL/GenBank/DDBJ databases">
        <authorList>
            <person name="Amaro Gonzalez C."/>
        </authorList>
    </citation>
    <scope>NUCLEOTIDE SEQUENCE</scope>
</reference>
<dbReference type="EMBL" id="GBXM01071435">
    <property type="protein sequence ID" value="JAH37142.1"/>
    <property type="molecule type" value="Transcribed_RNA"/>
</dbReference>
<accession>A0A0E9S7F0</accession>
<protein>
    <submittedName>
        <fullName evidence="1">Uncharacterized protein</fullName>
    </submittedName>
</protein>